<dbReference type="Proteomes" id="UP000236291">
    <property type="component" value="Unassembled WGS sequence"/>
</dbReference>
<reference evidence="2 3" key="1">
    <citation type="journal article" date="2014" name="Am. J. Bot.">
        <title>Genome assembly and annotation for red clover (Trifolium pratense; Fabaceae).</title>
        <authorList>
            <person name="Istvanek J."/>
            <person name="Jaros M."/>
            <person name="Krenek A."/>
            <person name="Repkova J."/>
        </authorList>
    </citation>
    <scope>NUCLEOTIDE SEQUENCE [LARGE SCALE GENOMIC DNA]</scope>
    <source>
        <strain evidence="3">cv. Tatra</strain>
        <tissue evidence="2">Young leaves</tissue>
    </source>
</reference>
<gene>
    <name evidence="2" type="ORF">L195_g046579</name>
</gene>
<dbReference type="EMBL" id="ASHM01062879">
    <property type="protein sequence ID" value="PNX90455.1"/>
    <property type="molecule type" value="Genomic_DNA"/>
</dbReference>
<feature type="region of interest" description="Disordered" evidence="1">
    <location>
        <begin position="1"/>
        <end position="25"/>
    </location>
</feature>
<evidence type="ECO:0000313" key="3">
    <source>
        <dbReference type="Proteomes" id="UP000236291"/>
    </source>
</evidence>
<sequence>MRGGKAESGCGLSGGGGGSGGDEEEACDVKAASCSMMESTLTVRSSKRSAFVVGMVENESTKLLGFLFLDLVGQGNPPKKLRDRELE</sequence>
<name>A0A2K3MI32_TRIPR</name>
<proteinExistence type="predicted"/>
<accession>A0A2K3MI32</accession>
<comment type="caution">
    <text evidence="2">The sequence shown here is derived from an EMBL/GenBank/DDBJ whole genome shotgun (WGS) entry which is preliminary data.</text>
</comment>
<protein>
    <submittedName>
        <fullName evidence="2">Uncharacterized protein</fullName>
    </submittedName>
</protein>
<feature type="compositionally biased region" description="Gly residues" evidence="1">
    <location>
        <begin position="11"/>
        <end position="20"/>
    </location>
</feature>
<evidence type="ECO:0000313" key="2">
    <source>
        <dbReference type="EMBL" id="PNX90455.1"/>
    </source>
</evidence>
<reference evidence="2 3" key="2">
    <citation type="journal article" date="2017" name="Front. Plant Sci.">
        <title>Gene Classification and Mining of Molecular Markers Useful in Red Clover (Trifolium pratense) Breeding.</title>
        <authorList>
            <person name="Istvanek J."/>
            <person name="Dluhosova J."/>
            <person name="Dluhos P."/>
            <person name="Patkova L."/>
            <person name="Nedelnik J."/>
            <person name="Repkova J."/>
        </authorList>
    </citation>
    <scope>NUCLEOTIDE SEQUENCE [LARGE SCALE GENOMIC DNA]</scope>
    <source>
        <strain evidence="3">cv. Tatra</strain>
        <tissue evidence="2">Young leaves</tissue>
    </source>
</reference>
<organism evidence="2 3">
    <name type="scientific">Trifolium pratense</name>
    <name type="common">Red clover</name>
    <dbReference type="NCBI Taxonomy" id="57577"/>
    <lineage>
        <taxon>Eukaryota</taxon>
        <taxon>Viridiplantae</taxon>
        <taxon>Streptophyta</taxon>
        <taxon>Embryophyta</taxon>
        <taxon>Tracheophyta</taxon>
        <taxon>Spermatophyta</taxon>
        <taxon>Magnoliopsida</taxon>
        <taxon>eudicotyledons</taxon>
        <taxon>Gunneridae</taxon>
        <taxon>Pentapetalae</taxon>
        <taxon>rosids</taxon>
        <taxon>fabids</taxon>
        <taxon>Fabales</taxon>
        <taxon>Fabaceae</taxon>
        <taxon>Papilionoideae</taxon>
        <taxon>50 kb inversion clade</taxon>
        <taxon>NPAAA clade</taxon>
        <taxon>Hologalegina</taxon>
        <taxon>IRL clade</taxon>
        <taxon>Trifolieae</taxon>
        <taxon>Trifolium</taxon>
    </lineage>
</organism>
<dbReference type="AlphaFoldDB" id="A0A2K3MI32"/>
<evidence type="ECO:0000256" key="1">
    <source>
        <dbReference type="SAM" id="MobiDB-lite"/>
    </source>
</evidence>